<dbReference type="EMBL" id="JAFBDR010000015">
    <property type="protein sequence ID" value="MBM7572209.1"/>
    <property type="molecule type" value="Genomic_DNA"/>
</dbReference>
<dbReference type="Gene3D" id="3.60.21.10">
    <property type="match status" value="1"/>
</dbReference>
<dbReference type="Proteomes" id="UP001296943">
    <property type="component" value="Unassembled WGS sequence"/>
</dbReference>
<keyword evidence="3" id="KW-1185">Reference proteome</keyword>
<dbReference type="RefSeq" id="WP_204500455.1">
    <property type="nucleotide sequence ID" value="NZ_JAFBDR010000015.1"/>
</dbReference>
<dbReference type="PANTHER" id="PTHR31302">
    <property type="entry name" value="TRANSMEMBRANE PROTEIN WITH METALLOPHOSPHOESTERASE DOMAIN-RELATED"/>
    <property type="match status" value="1"/>
</dbReference>
<dbReference type="InterPro" id="IPR051158">
    <property type="entry name" value="Metallophosphoesterase_sf"/>
</dbReference>
<proteinExistence type="predicted"/>
<dbReference type="InterPro" id="IPR029052">
    <property type="entry name" value="Metallo-depent_PP-like"/>
</dbReference>
<evidence type="ECO:0000259" key="1">
    <source>
        <dbReference type="Pfam" id="PF00149"/>
    </source>
</evidence>
<comment type="caution">
    <text evidence="2">The sequence shown here is derived from an EMBL/GenBank/DDBJ whole genome shotgun (WGS) entry which is preliminary data.</text>
</comment>
<protein>
    <submittedName>
        <fullName evidence="2">MPP superfamily phosphohydrolase</fullName>
    </submittedName>
</protein>
<dbReference type="PANTHER" id="PTHR31302:SF25">
    <property type="entry name" value="PHOSPHOESTERASE"/>
    <property type="match status" value="1"/>
</dbReference>
<dbReference type="Pfam" id="PF00149">
    <property type="entry name" value="Metallophos"/>
    <property type="match status" value="1"/>
</dbReference>
<dbReference type="InterPro" id="IPR004843">
    <property type="entry name" value="Calcineurin-like_PHP"/>
</dbReference>
<dbReference type="SUPFAM" id="SSF56300">
    <property type="entry name" value="Metallo-dependent phosphatases"/>
    <property type="match status" value="1"/>
</dbReference>
<evidence type="ECO:0000313" key="2">
    <source>
        <dbReference type="EMBL" id="MBM7572209.1"/>
    </source>
</evidence>
<dbReference type="CDD" id="cd07385">
    <property type="entry name" value="MPP_YkuE_C"/>
    <property type="match status" value="1"/>
</dbReference>
<evidence type="ECO:0000313" key="3">
    <source>
        <dbReference type="Proteomes" id="UP001296943"/>
    </source>
</evidence>
<accession>A0ABS2N251</accession>
<feature type="domain" description="Calcineurin-like phosphoesterase" evidence="1">
    <location>
        <begin position="55"/>
        <end position="220"/>
    </location>
</feature>
<organism evidence="2 3">
    <name type="scientific">Aquibacillus albus</name>
    <dbReference type="NCBI Taxonomy" id="1168171"/>
    <lineage>
        <taxon>Bacteria</taxon>
        <taxon>Bacillati</taxon>
        <taxon>Bacillota</taxon>
        <taxon>Bacilli</taxon>
        <taxon>Bacillales</taxon>
        <taxon>Bacillaceae</taxon>
        <taxon>Aquibacillus</taxon>
    </lineage>
</organism>
<sequence length="283" mass="31989">MNRRTFLKKLVSSVIGSLGLGGGIYYYAKQIEPSLLTVHRETISKANIPKAFHDFKIIQFSDTHLGFHYTLDQFKDLISTINENNPDIVVFTGDLVDMPNIYAWSDKLIELMSSIKAPSGKFWIYGNHDHGGYGTDIIKEAMDKANFTLLQNSHYTIKKENQSFVIAGLDDVMLGKPDIKQTINGITEEQFTILLVHEPDYADIVKDYPIDIQLSGHSHGGQIQIPFVGHVYTPAFAEKYVEGNYEIGSYPLQLFVSRGIGTTRLPYRFLCKPEITVYQLSNE</sequence>
<gene>
    <name evidence="2" type="ORF">JOC48_002712</name>
</gene>
<name>A0ABS2N251_9BACI</name>
<reference evidence="2 3" key="1">
    <citation type="submission" date="2021-01" db="EMBL/GenBank/DDBJ databases">
        <title>Genomic Encyclopedia of Type Strains, Phase IV (KMG-IV): sequencing the most valuable type-strain genomes for metagenomic binning, comparative biology and taxonomic classification.</title>
        <authorList>
            <person name="Goeker M."/>
        </authorList>
    </citation>
    <scope>NUCLEOTIDE SEQUENCE [LARGE SCALE GENOMIC DNA]</scope>
    <source>
        <strain evidence="2 3">DSM 23711</strain>
    </source>
</reference>